<comment type="caution">
    <text evidence="2">The sequence shown here is derived from an EMBL/GenBank/DDBJ whole genome shotgun (WGS) entry which is preliminary data.</text>
</comment>
<organism evidence="2 3">
    <name type="scientific">Candidatus Wildermuthbacteria bacterium RIFCSPLOWO2_12_FULL_40_9</name>
    <dbReference type="NCBI Taxonomy" id="1802467"/>
    <lineage>
        <taxon>Bacteria</taxon>
        <taxon>Candidatus Wildermuthiibacteriota</taxon>
    </lineage>
</organism>
<keyword evidence="1" id="KW-0472">Membrane</keyword>
<sequence length="90" mass="10415">MEFFDVLVRITSGMVLTAIKGVGILLIFFLIIVPVVEMWDRHHNPYAEKERREAQKTKKVERARLHAEYLRDTEWTRRKDNMGAGGGGSQ</sequence>
<feature type="transmembrane region" description="Helical" evidence="1">
    <location>
        <begin position="6"/>
        <end position="33"/>
    </location>
</feature>
<dbReference type="EMBL" id="MHUM01000016">
    <property type="protein sequence ID" value="OHA76777.1"/>
    <property type="molecule type" value="Genomic_DNA"/>
</dbReference>
<dbReference type="AlphaFoldDB" id="A0A1G2RVD5"/>
<gene>
    <name evidence="2" type="ORF">A3H01_01530</name>
</gene>
<accession>A0A1G2RVD5</accession>
<dbReference type="Proteomes" id="UP000177853">
    <property type="component" value="Unassembled WGS sequence"/>
</dbReference>
<proteinExistence type="predicted"/>
<keyword evidence="1" id="KW-0812">Transmembrane</keyword>
<evidence type="ECO:0000256" key="1">
    <source>
        <dbReference type="SAM" id="Phobius"/>
    </source>
</evidence>
<evidence type="ECO:0000313" key="2">
    <source>
        <dbReference type="EMBL" id="OHA76777.1"/>
    </source>
</evidence>
<reference evidence="2 3" key="1">
    <citation type="journal article" date="2016" name="Nat. Commun.">
        <title>Thousands of microbial genomes shed light on interconnected biogeochemical processes in an aquifer system.</title>
        <authorList>
            <person name="Anantharaman K."/>
            <person name="Brown C.T."/>
            <person name="Hug L.A."/>
            <person name="Sharon I."/>
            <person name="Castelle C.J."/>
            <person name="Probst A.J."/>
            <person name="Thomas B.C."/>
            <person name="Singh A."/>
            <person name="Wilkins M.J."/>
            <person name="Karaoz U."/>
            <person name="Brodie E.L."/>
            <person name="Williams K.H."/>
            <person name="Hubbard S.S."/>
            <person name="Banfield J.F."/>
        </authorList>
    </citation>
    <scope>NUCLEOTIDE SEQUENCE [LARGE SCALE GENOMIC DNA]</scope>
</reference>
<evidence type="ECO:0000313" key="3">
    <source>
        <dbReference type="Proteomes" id="UP000177853"/>
    </source>
</evidence>
<keyword evidence="1" id="KW-1133">Transmembrane helix</keyword>
<name>A0A1G2RVD5_9BACT</name>
<protein>
    <submittedName>
        <fullName evidence="2">Uncharacterized protein</fullName>
    </submittedName>
</protein>